<proteinExistence type="predicted"/>
<organism evidence="3 4">
    <name type="scientific">Fusarium torulosum</name>
    <dbReference type="NCBI Taxonomy" id="33205"/>
    <lineage>
        <taxon>Eukaryota</taxon>
        <taxon>Fungi</taxon>
        <taxon>Dikarya</taxon>
        <taxon>Ascomycota</taxon>
        <taxon>Pezizomycotina</taxon>
        <taxon>Sordariomycetes</taxon>
        <taxon>Hypocreomycetidae</taxon>
        <taxon>Hypocreales</taxon>
        <taxon>Nectriaceae</taxon>
        <taxon>Fusarium</taxon>
    </lineage>
</organism>
<feature type="region of interest" description="Disordered" evidence="2">
    <location>
        <begin position="38"/>
        <end position="69"/>
    </location>
</feature>
<evidence type="ECO:0008006" key="5">
    <source>
        <dbReference type="Google" id="ProtNLM"/>
    </source>
</evidence>
<gene>
    <name evidence="3" type="ORF">FTOL_06169</name>
</gene>
<keyword evidence="1" id="KW-0539">Nucleus</keyword>
<evidence type="ECO:0000313" key="3">
    <source>
        <dbReference type="EMBL" id="SPJ76437.1"/>
    </source>
</evidence>
<protein>
    <recommendedName>
        <fullName evidence="5">Transcription factor domain-containing protein</fullName>
    </recommendedName>
</protein>
<comment type="caution">
    <text evidence="3">The sequence shown here is derived from an EMBL/GenBank/DDBJ whole genome shotgun (WGS) entry which is preliminary data.</text>
</comment>
<feature type="compositionally biased region" description="Low complexity" evidence="2">
    <location>
        <begin position="47"/>
        <end position="69"/>
    </location>
</feature>
<sequence>MSPCSNCHTAKIPCQYLTPKKRGPKTVQCQNIHLQEPLGLTSPATHSPTEAPDSPAPPATTASSSSRAYSCSASDSRPFNTILANVLSTPPESQTQAAVRVHLDLLAGLLVAVPSDTPALMANHCILLYAQYVFGTVHMCHEAALRATVNRFFFISPSGRRDDGDVDSEILECFAADNERERVEIFRNLTLLTALCAAVTYVLPESLLPNKHLTAPLFLRASRETLKIYEDYDLECPNWSSLSIRLFLSSAIQVATGTHGVAFHIMSEAGVIAMRMRLYNEASLRGLDPVEENILRNAFWQLYVCDKTALVVKGRPVAIDEALFETKLTLQTHSQRTVPLFDYQGDSNAAKIQECLVEGFHVIRRLWTMAAHVTRAMESASGGALDLHADTGTYNQNIAQLTEAYFEVITMTSNHPVWVRSAEESSPDSNQESGDTEYQLSILQRQRTSYLITLHCIKVFVLSTAIQYNMTEVMGLSTDPLKLAMRHIELAQDFLNVLESVPFLHLQAEGEHCAEKIRRVGSLLLELAHGTESDIVRSRANDCAMRLIDILARLNSKASDVMGQ</sequence>
<dbReference type="CDD" id="cd12148">
    <property type="entry name" value="fungal_TF_MHR"/>
    <property type="match status" value="1"/>
</dbReference>
<dbReference type="Proteomes" id="UP001187734">
    <property type="component" value="Unassembled WGS sequence"/>
</dbReference>
<dbReference type="AlphaFoldDB" id="A0AAE8M9D0"/>
<dbReference type="PANTHER" id="PTHR31668:SF30">
    <property type="entry name" value="ZN(II)2CYS6 TRANSCRIPTION FACTOR (EUROFUNG)"/>
    <property type="match status" value="1"/>
</dbReference>
<accession>A0AAE8M9D0</accession>
<reference evidence="3" key="1">
    <citation type="submission" date="2018-03" db="EMBL/GenBank/DDBJ databases">
        <authorList>
            <person name="Guldener U."/>
        </authorList>
    </citation>
    <scope>NUCLEOTIDE SEQUENCE</scope>
</reference>
<evidence type="ECO:0000256" key="1">
    <source>
        <dbReference type="ARBA" id="ARBA00023242"/>
    </source>
</evidence>
<dbReference type="PANTHER" id="PTHR31668">
    <property type="entry name" value="GLUCOSE TRANSPORT TRANSCRIPTION REGULATOR RGT1-RELATED-RELATED"/>
    <property type="match status" value="1"/>
</dbReference>
<name>A0AAE8M9D0_9HYPO</name>
<evidence type="ECO:0000313" key="4">
    <source>
        <dbReference type="Proteomes" id="UP001187734"/>
    </source>
</evidence>
<evidence type="ECO:0000256" key="2">
    <source>
        <dbReference type="SAM" id="MobiDB-lite"/>
    </source>
</evidence>
<dbReference type="InterPro" id="IPR050797">
    <property type="entry name" value="Carb_Metab_Trans_Reg"/>
</dbReference>
<dbReference type="EMBL" id="ONZP01000197">
    <property type="protein sequence ID" value="SPJ76437.1"/>
    <property type="molecule type" value="Genomic_DNA"/>
</dbReference>
<keyword evidence="4" id="KW-1185">Reference proteome</keyword>